<dbReference type="EMBL" id="LPZR01000201">
    <property type="protein sequence ID" value="KYO50329.1"/>
    <property type="molecule type" value="Genomic_DNA"/>
</dbReference>
<dbReference type="InterPro" id="IPR000847">
    <property type="entry name" value="LysR_HTH_N"/>
</dbReference>
<sequence>MTDARAWEMRVFLRVAARGAFSAAGRELGMTPSATARLITRIEARLGVRLVERSTRRLRLTPEGEVYRERAEALLAELEAMEAELAGQAVVPSGLVRINSSIPFGRHCLLPLLPDFTMRYPQIRLDLTFTDEVVDLYLARVDIAFRVGKLGDSGLRAVHLGEVRRRIVASPDYLARRGVPRRPDDLVDHDCLGFNFRRAAAVWPMTVDGRRVAREVEGRIQVSDGETMRYMARAGLGLARLAEYHVRDDIAAGRLVTVLDDCLADSEVVHAVYLGRERAPRRIEAFLDHAAPRLRERLRQG</sequence>
<name>A0A161QZM7_9PROT</name>
<evidence type="ECO:0000256" key="1">
    <source>
        <dbReference type="ARBA" id="ARBA00009437"/>
    </source>
</evidence>
<dbReference type="Proteomes" id="UP000075787">
    <property type="component" value="Unassembled WGS sequence"/>
</dbReference>
<evidence type="ECO:0000256" key="3">
    <source>
        <dbReference type="ARBA" id="ARBA00023125"/>
    </source>
</evidence>
<dbReference type="GO" id="GO:0006351">
    <property type="term" value="P:DNA-templated transcription"/>
    <property type="evidence" value="ECO:0007669"/>
    <property type="project" value="TreeGrafter"/>
</dbReference>
<dbReference type="RefSeq" id="WP_062768327.1">
    <property type="nucleotide sequence ID" value="NZ_CP121042.1"/>
</dbReference>
<dbReference type="InterPro" id="IPR058163">
    <property type="entry name" value="LysR-type_TF_proteobact-type"/>
</dbReference>
<protein>
    <submittedName>
        <fullName evidence="6">LysR family transcriptional regulator</fullName>
    </submittedName>
</protein>
<dbReference type="Gene3D" id="1.10.10.10">
    <property type="entry name" value="Winged helix-like DNA-binding domain superfamily/Winged helix DNA-binding domain"/>
    <property type="match status" value="1"/>
</dbReference>
<organism evidence="6 7">
    <name type="scientific">Tistrella mobilis</name>
    <dbReference type="NCBI Taxonomy" id="171437"/>
    <lineage>
        <taxon>Bacteria</taxon>
        <taxon>Pseudomonadati</taxon>
        <taxon>Pseudomonadota</taxon>
        <taxon>Alphaproteobacteria</taxon>
        <taxon>Geminicoccales</taxon>
        <taxon>Geminicoccaceae</taxon>
        <taxon>Tistrella</taxon>
    </lineage>
</organism>
<keyword evidence="4" id="KW-0804">Transcription</keyword>
<dbReference type="PROSITE" id="PS50931">
    <property type="entry name" value="HTH_LYSR"/>
    <property type="match status" value="1"/>
</dbReference>
<dbReference type="GO" id="GO:0043565">
    <property type="term" value="F:sequence-specific DNA binding"/>
    <property type="evidence" value="ECO:0007669"/>
    <property type="project" value="TreeGrafter"/>
</dbReference>
<evidence type="ECO:0000256" key="4">
    <source>
        <dbReference type="ARBA" id="ARBA00023163"/>
    </source>
</evidence>
<dbReference type="PANTHER" id="PTHR30537">
    <property type="entry name" value="HTH-TYPE TRANSCRIPTIONAL REGULATOR"/>
    <property type="match status" value="1"/>
</dbReference>
<gene>
    <name evidence="6" type="ORF">AUP44_01425</name>
</gene>
<dbReference type="InterPro" id="IPR036388">
    <property type="entry name" value="WH-like_DNA-bd_sf"/>
</dbReference>
<dbReference type="SUPFAM" id="SSF46785">
    <property type="entry name" value="Winged helix' DNA-binding domain"/>
    <property type="match status" value="1"/>
</dbReference>
<dbReference type="InterPro" id="IPR005119">
    <property type="entry name" value="LysR_subst-bd"/>
</dbReference>
<dbReference type="PANTHER" id="PTHR30537:SF71">
    <property type="entry name" value="TRANSCRIPTIONAL REGULATORY PROTEIN"/>
    <property type="match status" value="1"/>
</dbReference>
<dbReference type="FunFam" id="1.10.10.10:FF:000001">
    <property type="entry name" value="LysR family transcriptional regulator"/>
    <property type="match status" value="1"/>
</dbReference>
<comment type="similarity">
    <text evidence="1">Belongs to the LysR transcriptional regulatory family.</text>
</comment>
<reference evidence="6 7" key="1">
    <citation type="submission" date="2015-12" db="EMBL/GenBank/DDBJ databases">
        <title>Genome sequence of Tistrella mobilis MCCC 1A02139.</title>
        <authorList>
            <person name="Lu L."/>
            <person name="Lai Q."/>
            <person name="Shao Z."/>
            <person name="Qian P."/>
        </authorList>
    </citation>
    <scope>NUCLEOTIDE SEQUENCE [LARGE SCALE GENOMIC DNA]</scope>
    <source>
        <strain evidence="6 7">MCCC 1A02139</strain>
    </source>
</reference>
<evidence type="ECO:0000313" key="7">
    <source>
        <dbReference type="Proteomes" id="UP000075787"/>
    </source>
</evidence>
<comment type="caution">
    <text evidence="6">The sequence shown here is derived from an EMBL/GenBank/DDBJ whole genome shotgun (WGS) entry which is preliminary data.</text>
</comment>
<dbReference type="SUPFAM" id="SSF53850">
    <property type="entry name" value="Periplasmic binding protein-like II"/>
    <property type="match status" value="1"/>
</dbReference>
<dbReference type="GO" id="GO:0003700">
    <property type="term" value="F:DNA-binding transcription factor activity"/>
    <property type="evidence" value="ECO:0007669"/>
    <property type="project" value="InterPro"/>
</dbReference>
<feature type="domain" description="HTH lysR-type" evidence="5">
    <location>
        <begin position="9"/>
        <end position="61"/>
    </location>
</feature>
<accession>A0A161QZM7</accession>
<evidence type="ECO:0000313" key="6">
    <source>
        <dbReference type="EMBL" id="KYO50329.1"/>
    </source>
</evidence>
<keyword evidence="2" id="KW-0805">Transcription regulation</keyword>
<dbReference type="OrthoDB" id="9812435at2"/>
<dbReference type="GeneID" id="97238849"/>
<proteinExistence type="inferred from homology"/>
<evidence type="ECO:0000256" key="2">
    <source>
        <dbReference type="ARBA" id="ARBA00023015"/>
    </source>
</evidence>
<dbReference type="Pfam" id="PF03466">
    <property type="entry name" value="LysR_substrate"/>
    <property type="match status" value="1"/>
</dbReference>
<dbReference type="InterPro" id="IPR036390">
    <property type="entry name" value="WH_DNA-bd_sf"/>
</dbReference>
<dbReference type="AlphaFoldDB" id="A0A161QZM7"/>
<keyword evidence="3" id="KW-0238">DNA-binding</keyword>
<evidence type="ECO:0000259" key="5">
    <source>
        <dbReference type="PROSITE" id="PS50931"/>
    </source>
</evidence>
<dbReference type="Pfam" id="PF00126">
    <property type="entry name" value="HTH_1"/>
    <property type="match status" value="1"/>
</dbReference>
<dbReference type="Gene3D" id="3.40.190.290">
    <property type="match status" value="1"/>
</dbReference>